<organism evidence="2 3">
    <name type="scientific">Pleurotus eryngii</name>
    <name type="common">Boletus of the steppes</name>
    <dbReference type="NCBI Taxonomy" id="5323"/>
    <lineage>
        <taxon>Eukaryota</taxon>
        <taxon>Fungi</taxon>
        <taxon>Dikarya</taxon>
        <taxon>Basidiomycota</taxon>
        <taxon>Agaricomycotina</taxon>
        <taxon>Agaricomycetes</taxon>
        <taxon>Agaricomycetidae</taxon>
        <taxon>Agaricales</taxon>
        <taxon>Pleurotineae</taxon>
        <taxon>Pleurotaceae</taxon>
        <taxon>Pleurotus</taxon>
    </lineage>
</organism>
<comment type="caution">
    <text evidence="2">The sequence shown here is derived from an EMBL/GenBank/DDBJ whole genome shotgun (WGS) entry which is preliminary data.</text>
</comment>
<evidence type="ECO:0000313" key="2">
    <source>
        <dbReference type="EMBL" id="KAF9491954.1"/>
    </source>
</evidence>
<dbReference type="EMBL" id="MU154609">
    <property type="protein sequence ID" value="KAF9491954.1"/>
    <property type="molecule type" value="Genomic_DNA"/>
</dbReference>
<feature type="region of interest" description="Disordered" evidence="1">
    <location>
        <begin position="19"/>
        <end position="74"/>
    </location>
</feature>
<proteinExistence type="predicted"/>
<accession>A0A9P5ZTA6</accession>
<sequence>MKSTAVRVMDIRITRWRSHENAGGLSEIGSRSTANRGYRRTPFTPRERPDGERQMNPKMKLSLAERSKCSPFNP</sequence>
<evidence type="ECO:0000313" key="3">
    <source>
        <dbReference type="Proteomes" id="UP000807025"/>
    </source>
</evidence>
<gene>
    <name evidence="2" type="ORF">BDN71DRAFT_1452151</name>
</gene>
<dbReference type="AlphaFoldDB" id="A0A9P5ZTA6"/>
<dbReference type="Proteomes" id="UP000807025">
    <property type="component" value="Unassembled WGS sequence"/>
</dbReference>
<protein>
    <submittedName>
        <fullName evidence="2">Uncharacterized protein</fullName>
    </submittedName>
</protein>
<name>A0A9P5ZTA6_PLEER</name>
<reference evidence="2" key="1">
    <citation type="submission" date="2020-11" db="EMBL/GenBank/DDBJ databases">
        <authorList>
            <consortium name="DOE Joint Genome Institute"/>
            <person name="Ahrendt S."/>
            <person name="Riley R."/>
            <person name="Andreopoulos W."/>
            <person name="Labutti K."/>
            <person name="Pangilinan J."/>
            <person name="Ruiz-Duenas F.J."/>
            <person name="Barrasa J.M."/>
            <person name="Sanchez-Garcia M."/>
            <person name="Camarero S."/>
            <person name="Miyauchi S."/>
            <person name="Serrano A."/>
            <person name="Linde D."/>
            <person name="Babiker R."/>
            <person name="Drula E."/>
            <person name="Ayuso-Fernandez I."/>
            <person name="Pacheco R."/>
            <person name="Padilla G."/>
            <person name="Ferreira P."/>
            <person name="Barriuso J."/>
            <person name="Kellner H."/>
            <person name="Castanera R."/>
            <person name="Alfaro M."/>
            <person name="Ramirez L."/>
            <person name="Pisabarro A.G."/>
            <person name="Kuo A."/>
            <person name="Tritt A."/>
            <person name="Lipzen A."/>
            <person name="He G."/>
            <person name="Yan M."/>
            <person name="Ng V."/>
            <person name="Cullen D."/>
            <person name="Martin F."/>
            <person name="Rosso M.-N."/>
            <person name="Henrissat B."/>
            <person name="Hibbett D."/>
            <person name="Martinez A.T."/>
            <person name="Grigoriev I.V."/>
        </authorList>
    </citation>
    <scope>NUCLEOTIDE SEQUENCE</scope>
    <source>
        <strain evidence="2">ATCC 90797</strain>
    </source>
</reference>
<keyword evidence="3" id="KW-1185">Reference proteome</keyword>
<evidence type="ECO:0000256" key="1">
    <source>
        <dbReference type="SAM" id="MobiDB-lite"/>
    </source>
</evidence>
<feature type="compositionally biased region" description="Basic and acidic residues" evidence="1">
    <location>
        <begin position="45"/>
        <end position="55"/>
    </location>
</feature>